<comment type="caution">
    <text evidence="9">The sequence shown here is derived from an EMBL/GenBank/DDBJ whole genome shotgun (WGS) entry which is preliminary data.</text>
</comment>
<organism evidence="9 10">
    <name type="scientific">Enteractinococcus helveticum</name>
    <dbReference type="NCBI Taxonomy" id="1837282"/>
    <lineage>
        <taxon>Bacteria</taxon>
        <taxon>Bacillati</taxon>
        <taxon>Actinomycetota</taxon>
        <taxon>Actinomycetes</taxon>
        <taxon>Micrococcales</taxon>
        <taxon>Micrococcaceae</taxon>
    </lineage>
</organism>
<evidence type="ECO:0000256" key="5">
    <source>
        <dbReference type="ARBA" id="ARBA00023136"/>
    </source>
</evidence>
<reference evidence="9" key="1">
    <citation type="journal article" date="2021" name="PeerJ">
        <title>Extensive microbial diversity within the chicken gut microbiome revealed by metagenomics and culture.</title>
        <authorList>
            <person name="Gilroy R."/>
            <person name="Ravi A."/>
            <person name="Getino M."/>
            <person name="Pursley I."/>
            <person name="Horton D.L."/>
            <person name="Alikhan N.F."/>
            <person name="Baker D."/>
            <person name="Gharbi K."/>
            <person name="Hall N."/>
            <person name="Watson M."/>
            <person name="Adriaenssens E.M."/>
            <person name="Foster-Nyarko E."/>
            <person name="Jarju S."/>
            <person name="Secka A."/>
            <person name="Antonio M."/>
            <person name="Oren A."/>
            <person name="Chaudhuri R.R."/>
            <person name="La Ragione R."/>
            <person name="Hildebrand F."/>
            <person name="Pallen M.J."/>
        </authorList>
    </citation>
    <scope>NUCLEOTIDE SEQUENCE</scope>
    <source>
        <strain evidence="9">ChiHjej13B12-14962</strain>
    </source>
</reference>
<evidence type="ECO:0000313" key="9">
    <source>
        <dbReference type="EMBL" id="HJF13579.1"/>
    </source>
</evidence>
<evidence type="ECO:0000256" key="1">
    <source>
        <dbReference type="ARBA" id="ARBA00004651"/>
    </source>
</evidence>
<dbReference type="GO" id="GO:0005886">
    <property type="term" value="C:plasma membrane"/>
    <property type="evidence" value="ECO:0007669"/>
    <property type="project" value="UniProtKB-SubCell"/>
</dbReference>
<evidence type="ECO:0000313" key="10">
    <source>
        <dbReference type="Proteomes" id="UP000703315"/>
    </source>
</evidence>
<evidence type="ECO:0000256" key="7">
    <source>
        <dbReference type="SAM" id="Phobius"/>
    </source>
</evidence>
<gene>
    <name evidence="9" type="ORF">K8V32_02100</name>
</gene>
<proteinExistence type="predicted"/>
<keyword evidence="4 7" id="KW-1133">Transmembrane helix</keyword>
<feature type="region of interest" description="Disordered" evidence="6">
    <location>
        <begin position="70"/>
        <end position="89"/>
    </location>
</feature>
<evidence type="ECO:0000256" key="3">
    <source>
        <dbReference type="ARBA" id="ARBA00022692"/>
    </source>
</evidence>
<dbReference type="Proteomes" id="UP000703315">
    <property type="component" value="Unassembled WGS sequence"/>
</dbReference>
<dbReference type="RefSeq" id="WP_303902133.1">
    <property type="nucleotide sequence ID" value="NZ_DYXC01000029.1"/>
</dbReference>
<evidence type="ECO:0000256" key="2">
    <source>
        <dbReference type="ARBA" id="ARBA00022475"/>
    </source>
</evidence>
<evidence type="ECO:0000256" key="4">
    <source>
        <dbReference type="ARBA" id="ARBA00022989"/>
    </source>
</evidence>
<comment type="subcellular location">
    <subcellularLocation>
        <location evidence="1">Cell membrane</location>
        <topology evidence="1">Multi-pass membrane protein</topology>
    </subcellularLocation>
</comment>
<feature type="compositionally biased region" description="Basic and acidic residues" evidence="6">
    <location>
        <begin position="101"/>
        <end position="120"/>
    </location>
</feature>
<reference evidence="9" key="2">
    <citation type="submission" date="2021-09" db="EMBL/GenBank/DDBJ databases">
        <authorList>
            <person name="Gilroy R."/>
        </authorList>
    </citation>
    <scope>NUCLEOTIDE SEQUENCE</scope>
    <source>
        <strain evidence="9">ChiHjej13B12-14962</strain>
    </source>
</reference>
<keyword evidence="2" id="KW-1003">Cell membrane</keyword>
<accession>A0A921FKC7</accession>
<name>A0A921FKC7_9MICC</name>
<evidence type="ECO:0000259" key="8">
    <source>
        <dbReference type="Pfam" id="PF13396"/>
    </source>
</evidence>
<dbReference type="AlphaFoldDB" id="A0A921FKC7"/>
<dbReference type="EMBL" id="DYXC01000029">
    <property type="protein sequence ID" value="HJF13579.1"/>
    <property type="molecule type" value="Genomic_DNA"/>
</dbReference>
<feature type="transmembrane region" description="Helical" evidence="7">
    <location>
        <begin position="6"/>
        <end position="25"/>
    </location>
</feature>
<protein>
    <submittedName>
        <fullName evidence="9">PLD nuclease N-terminal domain-containing protein</fullName>
    </submittedName>
</protein>
<keyword evidence="3 7" id="KW-0812">Transmembrane</keyword>
<evidence type="ECO:0000256" key="6">
    <source>
        <dbReference type="SAM" id="MobiDB-lite"/>
    </source>
</evidence>
<dbReference type="InterPro" id="IPR027379">
    <property type="entry name" value="CLS_N"/>
</dbReference>
<keyword evidence="5 7" id="KW-0472">Membrane</keyword>
<feature type="domain" description="Cardiolipin synthase N-terminal" evidence="8">
    <location>
        <begin position="15"/>
        <end position="58"/>
    </location>
</feature>
<sequence>MPRLLIPLILVSVGVMIYALIEAISTPSSRVRIMPKGVWIVVIILIPLVGGVLWLLFGNQNSYLASTVQGFKKTSGPARPTRPDDDDDFLRSLDIQRAQQKKAEELRKREEELRRREEQLKPNNDSDTDDDTDSPNGQNPA</sequence>
<feature type="region of interest" description="Disordered" evidence="6">
    <location>
        <begin position="99"/>
        <end position="141"/>
    </location>
</feature>
<dbReference type="Pfam" id="PF13396">
    <property type="entry name" value="PLDc_N"/>
    <property type="match status" value="1"/>
</dbReference>
<feature type="transmembrane region" description="Helical" evidence="7">
    <location>
        <begin position="37"/>
        <end position="57"/>
    </location>
</feature>